<dbReference type="InterPro" id="IPR023393">
    <property type="entry name" value="START-like_dom_sf"/>
</dbReference>
<evidence type="ECO:0008006" key="3">
    <source>
        <dbReference type="Google" id="ProtNLM"/>
    </source>
</evidence>
<dbReference type="GO" id="GO:0004864">
    <property type="term" value="F:protein phosphatase inhibitor activity"/>
    <property type="evidence" value="ECO:0007669"/>
    <property type="project" value="UniProtKB-ARBA"/>
</dbReference>
<dbReference type="Proteomes" id="UP001642360">
    <property type="component" value="Unassembled WGS sequence"/>
</dbReference>
<dbReference type="Gene3D" id="3.30.530.20">
    <property type="match status" value="1"/>
</dbReference>
<gene>
    <name evidence="1" type="ORF">ILEXP_LOCUS50957</name>
</gene>
<dbReference type="InterPro" id="IPR019587">
    <property type="entry name" value="Polyketide_cyclase/dehydratase"/>
</dbReference>
<dbReference type="PANTHER" id="PTHR33789">
    <property type="entry name" value="LACHRYMATORY-FACTOR SYNTHASE"/>
    <property type="match status" value="1"/>
</dbReference>
<organism evidence="1 2">
    <name type="scientific">Ilex paraguariensis</name>
    <name type="common">yerba mate</name>
    <dbReference type="NCBI Taxonomy" id="185542"/>
    <lineage>
        <taxon>Eukaryota</taxon>
        <taxon>Viridiplantae</taxon>
        <taxon>Streptophyta</taxon>
        <taxon>Embryophyta</taxon>
        <taxon>Tracheophyta</taxon>
        <taxon>Spermatophyta</taxon>
        <taxon>Magnoliopsida</taxon>
        <taxon>eudicotyledons</taxon>
        <taxon>Gunneridae</taxon>
        <taxon>Pentapetalae</taxon>
        <taxon>asterids</taxon>
        <taxon>campanulids</taxon>
        <taxon>Aquifoliales</taxon>
        <taxon>Aquifoliaceae</taxon>
        <taxon>Ilex</taxon>
    </lineage>
</organism>
<dbReference type="AlphaFoldDB" id="A0ABC8UIR7"/>
<dbReference type="SUPFAM" id="SSF55961">
    <property type="entry name" value="Bet v1-like"/>
    <property type="match status" value="1"/>
</dbReference>
<keyword evidence="2" id="KW-1185">Reference proteome</keyword>
<protein>
    <recommendedName>
        <fullName evidence="3">Lachrymatory-factor synthase</fullName>
    </recommendedName>
</protein>
<reference evidence="1 2" key="1">
    <citation type="submission" date="2024-02" db="EMBL/GenBank/DDBJ databases">
        <authorList>
            <person name="Vignale AGUSTIN F."/>
            <person name="Sosa J E."/>
            <person name="Modenutti C."/>
        </authorList>
    </citation>
    <scope>NUCLEOTIDE SEQUENCE [LARGE SCALE GENOMIC DNA]</scope>
</reference>
<dbReference type="CDD" id="cd07821">
    <property type="entry name" value="PYR_PYL_RCAR_like"/>
    <property type="match status" value="1"/>
</dbReference>
<dbReference type="InterPro" id="IPR053249">
    <property type="entry name" value="LFS"/>
</dbReference>
<evidence type="ECO:0000313" key="1">
    <source>
        <dbReference type="EMBL" id="CAK9180933.1"/>
    </source>
</evidence>
<dbReference type="Pfam" id="PF10604">
    <property type="entry name" value="Polyketide_cyc2"/>
    <property type="match status" value="1"/>
</dbReference>
<dbReference type="EMBL" id="CAUOFW020007869">
    <property type="protein sequence ID" value="CAK9180933.1"/>
    <property type="molecule type" value="Genomic_DNA"/>
</dbReference>
<comment type="caution">
    <text evidence="1">The sequence shown here is derived from an EMBL/GenBank/DDBJ whole genome shotgun (WGS) entry which is preliminary data.</text>
</comment>
<name>A0ABC8UIR7_9AQUA</name>
<dbReference type="FunFam" id="3.30.530.20:FF:000064">
    <property type="entry name" value="Lachrymatory-factor synthase"/>
    <property type="match status" value="1"/>
</dbReference>
<accession>A0ABC8UIR7</accession>
<proteinExistence type="predicted"/>
<dbReference type="PANTHER" id="PTHR33789:SF15">
    <property type="entry name" value="LACHRYMATORY-FACTOR SYNTHASE"/>
    <property type="match status" value="1"/>
</dbReference>
<evidence type="ECO:0000313" key="2">
    <source>
        <dbReference type="Proteomes" id="UP001642360"/>
    </source>
</evidence>
<sequence length="190" mass="21643">MEHEILPKWEAEFLTKLKKASADQIWPLFEDFFNLHKWFPGLSTCYGIHGTNGEPGCIRYCAGFSLPSQENNANGENPVSWSNERLVAVDPTQRSLSYEIVDCNIGFKSYSSKVRIIPGGDDGGDGCGIEWWITVDPVEGWKLEDLVKRYEVKLQLMAEKMEEDALRSSKKVLKMHFFSERAKKISSCNK</sequence>